<gene>
    <name evidence="1" type="ORF">NCTC11862_00924</name>
</gene>
<dbReference type="Proteomes" id="UP000254467">
    <property type="component" value="Unassembled WGS sequence"/>
</dbReference>
<evidence type="ECO:0000313" key="2">
    <source>
        <dbReference type="Proteomes" id="UP000254467"/>
    </source>
</evidence>
<dbReference type="Pfam" id="PF08843">
    <property type="entry name" value="AbiEii"/>
    <property type="match status" value="1"/>
</dbReference>
<dbReference type="Gene3D" id="3.10.450.620">
    <property type="entry name" value="JHP933, nucleotidyltransferase-like core domain"/>
    <property type="match status" value="1"/>
</dbReference>
<protein>
    <submittedName>
        <fullName evidence="1">Nucleotidyl transferase of uncharacterized function (DUF1814)</fullName>
    </submittedName>
</protein>
<proteinExistence type="predicted"/>
<dbReference type="InterPro" id="IPR014942">
    <property type="entry name" value="AbiEii"/>
</dbReference>
<evidence type="ECO:0000313" key="1">
    <source>
        <dbReference type="EMBL" id="STC69143.1"/>
    </source>
</evidence>
<dbReference type="EMBL" id="UFXQ01000001">
    <property type="protein sequence ID" value="STC69143.1"/>
    <property type="molecule type" value="Genomic_DNA"/>
</dbReference>
<keyword evidence="2" id="KW-1185">Reference proteome</keyword>
<dbReference type="GO" id="GO:0016740">
    <property type="term" value="F:transferase activity"/>
    <property type="evidence" value="ECO:0007669"/>
    <property type="project" value="UniProtKB-KW"/>
</dbReference>
<accession>A0A376CLE0</accession>
<organism evidence="1 2">
    <name type="scientific">Corynebacterium pilosum</name>
    <dbReference type="NCBI Taxonomy" id="35756"/>
    <lineage>
        <taxon>Bacteria</taxon>
        <taxon>Bacillati</taxon>
        <taxon>Actinomycetota</taxon>
        <taxon>Actinomycetes</taxon>
        <taxon>Mycobacteriales</taxon>
        <taxon>Corynebacteriaceae</taxon>
        <taxon>Corynebacterium</taxon>
    </lineage>
</organism>
<dbReference type="STRING" id="35756.GCA_001044155_00252"/>
<dbReference type="AlphaFoldDB" id="A0A376CLE0"/>
<keyword evidence="1" id="KW-0808">Transferase</keyword>
<name>A0A376CLE0_9CORY</name>
<reference evidence="1 2" key="1">
    <citation type="submission" date="2018-06" db="EMBL/GenBank/DDBJ databases">
        <authorList>
            <consortium name="Pathogen Informatics"/>
            <person name="Doyle S."/>
        </authorList>
    </citation>
    <scope>NUCLEOTIDE SEQUENCE [LARGE SCALE GENOMIC DNA]</scope>
    <source>
        <strain evidence="1 2">NCTC11862</strain>
    </source>
</reference>
<sequence>MPANSVRYQFVFQVFLRRVFKNPADTAWSLRGGTSLLLRTGGGRFTQDIDLARAADWASVEDVREELRQVCEVDLNDHFQFELVSVKETREDSTAYGRATLRAVVKCLLGLKEFQRFSVDISPGRHTQTPAEIIEVKPVIKLEDGPEEPFAIRVTPIESHLADKVCALYEDYGVNSNTRYRDLADIVRIIMHESFSAERLLDTLYHESHRRGVTLPKLLHPPHSKWEEEYHEHAQGFFEFPKEYATLDASLDYSNNCLAAVLDQSIDQRLSWDPIKQEWHME</sequence>